<evidence type="ECO:0000313" key="15">
    <source>
        <dbReference type="Proteomes" id="UP000823910"/>
    </source>
</evidence>
<dbReference type="CDD" id="cd06225">
    <property type="entry name" value="HAMP"/>
    <property type="match status" value="1"/>
</dbReference>
<dbReference type="GO" id="GO:0000155">
    <property type="term" value="F:phosphorelay sensor kinase activity"/>
    <property type="evidence" value="ECO:0007669"/>
    <property type="project" value="InterPro"/>
</dbReference>
<feature type="transmembrane region" description="Helical" evidence="11">
    <location>
        <begin position="12"/>
        <end position="38"/>
    </location>
</feature>
<feature type="domain" description="HAMP" evidence="13">
    <location>
        <begin position="175"/>
        <end position="230"/>
    </location>
</feature>
<dbReference type="InterPro" id="IPR003660">
    <property type="entry name" value="HAMP_dom"/>
</dbReference>
<keyword evidence="6 11" id="KW-0812">Transmembrane</keyword>
<keyword evidence="7 14" id="KW-0418">Kinase</keyword>
<evidence type="ECO:0000256" key="3">
    <source>
        <dbReference type="ARBA" id="ARBA00012438"/>
    </source>
</evidence>
<proteinExistence type="predicted"/>
<dbReference type="GO" id="GO:0005886">
    <property type="term" value="C:plasma membrane"/>
    <property type="evidence" value="ECO:0007669"/>
    <property type="project" value="TreeGrafter"/>
</dbReference>
<dbReference type="Gene3D" id="6.10.340.10">
    <property type="match status" value="1"/>
</dbReference>
<gene>
    <name evidence="14" type="ORF">H9704_05035</name>
</gene>
<keyword evidence="4" id="KW-0597">Phosphoprotein</keyword>
<comment type="caution">
    <text evidence="14">The sequence shown here is derived from an EMBL/GenBank/DDBJ whole genome shotgun (WGS) entry which is preliminary data.</text>
</comment>
<evidence type="ECO:0000256" key="2">
    <source>
        <dbReference type="ARBA" id="ARBA00004370"/>
    </source>
</evidence>
<name>A0A9D2MZW2_9FIRM</name>
<dbReference type="InterPro" id="IPR004358">
    <property type="entry name" value="Sig_transdc_His_kin-like_C"/>
</dbReference>
<evidence type="ECO:0000256" key="7">
    <source>
        <dbReference type="ARBA" id="ARBA00022777"/>
    </source>
</evidence>
<sequence length="451" mass="49955">MKRPLSTKCKLTLWFTCFMSLLAAVCLGLILIISSHVIQSQAFNILSLTVRGNIPKISSADGKLSLDSDFSFYSNDVYMLIYSKDKALLSGQAPPSFPVSTELENGVSRFVPGDDGGFYVLDFWVPSGWDSGYWLRGVLRSPDGSQTIDQIFLIFSVILPFFILTAAVGGYFIVKKALSPISYITDAAGSISEGRDLTQRISLPVKSDLEMKRLADAFNHMFARLEQAFEAEKQFTSDASHELRTPTSVILAQCSYIKKHGDDLEEYREAIDVIDRQAQKMSLLTQSLLDMTRLDLGTRQLAKEDLDLSAMLRAICEEQDTGARQISLHPSIEEGIHIMADPFQISRVIINLLENARKYGRENGCIKVRLSKQDAQAVLQVEDDGIGIPAEHLDKIWQRFYQVNPSRQSGGGLGLGLSMVRQIVLLHGGTIDAVSRPGEGTCFTAKFPVGR</sequence>
<dbReference type="PANTHER" id="PTHR45436:SF5">
    <property type="entry name" value="SENSOR HISTIDINE KINASE TRCS"/>
    <property type="match status" value="1"/>
</dbReference>
<evidence type="ECO:0000256" key="8">
    <source>
        <dbReference type="ARBA" id="ARBA00022989"/>
    </source>
</evidence>
<dbReference type="InterPro" id="IPR003661">
    <property type="entry name" value="HisK_dim/P_dom"/>
</dbReference>
<dbReference type="InterPro" id="IPR036890">
    <property type="entry name" value="HATPase_C_sf"/>
</dbReference>
<dbReference type="InterPro" id="IPR036097">
    <property type="entry name" value="HisK_dim/P_sf"/>
</dbReference>
<keyword evidence="8 11" id="KW-1133">Transmembrane helix</keyword>
<evidence type="ECO:0000256" key="1">
    <source>
        <dbReference type="ARBA" id="ARBA00000085"/>
    </source>
</evidence>
<evidence type="ECO:0000256" key="11">
    <source>
        <dbReference type="SAM" id="Phobius"/>
    </source>
</evidence>
<dbReference type="Proteomes" id="UP000823910">
    <property type="component" value="Unassembled WGS sequence"/>
</dbReference>
<dbReference type="Pfam" id="PF00672">
    <property type="entry name" value="HAMP"/>
    <property type="match status" value="1"/>
</dbReference>
<organism evidence="14 15">
    <name type="scientific">Candidatus Enterocloster excrementipullorum</name>
    <dbReference type="NCBI Taxonomy" id="2838559"/>
    <lineage>
        <taxon>Bacteria</taxon>
        <taxon>Bacillati</taxon>
        <taxon>Bacillota</taxon>
        <taxon>Clostridia</taxon>
        <taxon>Lachnospirales</taxon>
        <taxon>Lachnospiraceae</taxon>
        <taxon>Enterocloster</taxon>
    </lineage>
</organism>
<dbReference type="PROSITE" id="PS50885">
    <property type="entry name" value="HAMP"/>
    <property type="match status" value="1"/>
</dbReference>
<dbReference type="SUPFAM" id="SSF55874">
    <property type="entry name" value="ATPase domain of HSP90 chaperone/DNA topoisomerase II/histidine kinase"/>
    <property type="match status" value="1"/>
</dbReference>
<dbReference type="Pfam" id="PF00512">
    <property type="entry name" value="HisKA"/>
    <property type="match status" value="1"/>
</dbReference>
<evidence type="ECO:0000256" key="5">
    <source>
        <dbReference type="ARBA" id="ARBA00022679"/>
    </source>
</evidence>
<evidence type="ECO:0000256" key="9">
    <source>
        <dbReference type="ARBA" id="ARBA00023012"/>
    </source>
</evidence>
<dbReference type="InterPro" id="IPR003594">
    <property type="entry name" value="HATPase_dom"/>
</dbReference>
<dbReference type="SMART" id="SM00388">
    <property type="entry name" value="HisKA"/>
    <property type="match status" value="1"/>
</dbReference>
<dbReference type="PRINTS" id="PR00344">
    <property type="entry name" value="BCTRLSENSOR"/>
</dbReference>
<dbReference type="AlphaFoldDB" id="A0A9D2MZW2"/>
<dbReference type="PROSITE" id="PS50109">
    <property type="entry name" value="HIS_KIN"/>
    <property type="match status" value="1"/>
</dbReference>
<dbReference type="InterPro" id="IPR050428">
    <property type="entry name" value="TCS_sensor_his_kinase"/>
</dbReference>
<evidence type="ECO:0000256" key="10">
    <source>
        <dbReference type="ARBA" id="ARBA00023136"/>
    </source>
</evidence>
<evidence type="ECO:0000259" key="12">
    <source>
        <dbReference type="PROSITE" id="PS50109"/>
    </source>
</evidence>
<dbReference type="Gene3D" id="1.10.287.130">
    <property type="match status" value="1"/>
</dbReference>
<dbReference type="SUPFAM" id="SSF47384">
    <property type="entry name" value="Homodimeric domain of signal transducing histidine kinase"/>
    <property type="match status" value="1"/>
</dbReference>
<dbReference type="InterPro" id="IPR005467">
    <property type="entry name" value="His_kinase_dom"/>
</dbReference>
<dbReference type="SMART" id="SM00304">
    <property type="entry name" value="HAMP"/>
    <property type="match status" value="1"/>
</dbReference>
<dbReference type="CDD" id="cd00075">
    <property type="entry name" value="HATPase"/>
    <property type="match status" value="1"/>
</dbReference>
<dbReference type="FunFam" id="3.30.565.10:FF:000006">
    <property type="entry name" value="Sensor histidine kinase WalK"/>
    <property type="match status" value="1"/>
</dbReference>
<dbReference type="EC" id="2.7.13.3" evidence="3"/>
<feature type="transmembrane region" description="Helical" evidence="11">
    <location>
        <begin position="151"/>
        <end position="174"/>
    </location>
</feature>
<dbReference type="Gene3D" id="3.30.565.10">
    <property type="entry name" value="Histidine kinase-like ATPase, C-terminal domain"/>
    <property type="match status" value="1"/>
</dbReference>
<dbReference type="EMBL" id="DWWT01000020">
    <property type="protein sequence ID" value="HJC05503.1"/>
    <property type="molecule type" value="Genomic_DNA"/>
</dbReference>
<accession>A0A9D2MZW2</accession>
<evidence type="ECO:0000313" key="14">
    <source>
        <dbReference type="EMBL" id="HJC05503.1"/>
    </source>
</evidence>
<keyword evidence="10 11" id="KW-0472">Membrane</keyword>
<evidence type="ECO:0000256" key="6">
    <source>
        <dbReference type="ARBA" id="ARBA00022692"/>
    </source>
</evidence>
<evidence type="ECO:0000259" key="13">
    <source>
        <dbReference type="PROSITE" id="PS50885"/>
    </source>
</evidence>
<evidence type="ECO:0000256" key="4">
    <source>
        <dbReference type="ARBA" id="ARBA00022553"/>
    </source>
</evidence>
<feature type="domain" description="Histidine kinase" evidence="12">
    <location>
        <begin position="238"/>
        <end position="451"/>
    </location>
</feature>
<keyword evidence="9" id="KW-0902">Two-component regulatory system</keyword>
<protein>
    <recommendedName>
        <fullName evidence="3">histidine kinase</fullName>
        <ecNumber evidence="3">2.7.13.3</ecNumber>
    </recommendedName>
</protein>
<reference evidence="14" key="1">
    <citation type="journal article" date="2021" name="PeerJ">
        <title>Extensive microbial diversity within the chicken gut microbiome revealed by metagenomics and culture.</title>
        <authorList>
            <person name="Gilroy R."/>
            <person name="Ravi A."/>
            <person name="Getino M."/>
            <person name="Pursley I."/>
            <person name="Horton D.L."/>
            <person name="Alikhan N.F."/>
            <person name="Baker D."/>
            <person name="Gharbi K."/>
            <person name="Hall N."/>
            <person name="Watson M."/>
            <person name="Adriaenssens E.M."/>
            <person name="Foster-Nyarko E."/>
            <person name="Jarju S."/>
            <person name="Secka A."/>
            <person name="Antonio M."/>
            <person name="Oren A."/>
            <person name="Chaudhuri R.R."/>
            <person name="La Ragione R."/>
            <person name="Hildebrand F."/>
            <person name="Pallen M.J."/>
        </authorList>
    </citation>
    <scope>NUCLEOTIDE SEQUENCE</scope>
    <source>
        <strain evidence="14">CHK180-15479</strain>
    </source>
</reference>
<reference evidence="14" key="2">
    <citation type="submission" date="2021-04" db="EMBL/GenBank/DDBJ databases">
        <authorList>
            <person name="Gilroy R."/>
        </authorList>
    </citation>
    <scope>NUCLEOTIDE SEQUENCE</scope>
    <source>
        <strain evidence="14">CHK180-15479</strain>
    </source>
</reference>
<comment type="catalytic activity">
    <reaction evidence="1">
        <text>ATP + protein L-histidine = ADP + protein N-phospho-L-histidine.</text>
        <dbReference type="EC" id="2.7.13.3"/>
    </reaction>
</comment>
<dbReference type="PANTHER" id="PTHR45436">
    <property type="entry name" value="SENSOR HISTIDINE KINASE YKOH"/>
    <property type="match status" value="1"/>
</dbReference>
<keyword evidence="5" id="KW-0808">Transferase</keyword>
<dbReference type="CDD" id="cd00082">
    <property type="entry name" value="HisKA"/>
    <property type="match status" value="1"/>
</dbReference>
<dbReference type="Pfam" id="PF02518">
    <property type="entry name" value="HATPase_c"/>
    <property type="match status" value="1"/>
</dbReference>
<dbReference type="SMART" id="SM00387">
    <property type="entry name" value="HATPase_c"/>
    <property type="match status" value="1"/>
</dbReference>
<comment type="subcellular location">
    <subcellularLocation>
        <location evidence="2">Membrane</location>
    </subcellularLocation>
</comment>